<gene>
    <name evidence="1" type="ORF">CCMP2556_LOCUS13522</name>
</gene>
<protein>
    <submittedName>
        <fullName evidence="1">Uncharacterized protein</fullName>
    </submittedName>
</protein>
<dbReference type="InterPro" id="IPR000571">
    <property type="entry name" value="Znf_CCCH"/>
</dbReference>
<reference evidence="1 2" key="1">
    <citation type="submission" date="2024-02" db="EMBL/GenBank/DDBJ databases">
        <authorList>
            <person name="Chen Y."/>
            <person name="Shah S."/>
            <person name="Dougan E. K."/>
            <person name="Thang M."/>
            <person name="Chan C."/>
        </authorList>
    </citation>
    <scope>NUCLEOTIDE SEQUENCE [LARGE SCALE GENOMIC DNA]</scope>
</reference>
<name>A0ABP0JX41_9DINO</name>
<dbReference type="Proteomes" id="UP001642484">
    <property type="component" value="Unassembled WGS sequence"/>
</dbReference>
<comment type="caution">
    <text evidence="1">The sequence shown here is derived from an EMBL/GenBank/DDBJ whole genome shotgun (WGS) entry which is preliminary data.</text>
</comment>
<dbReference type="PROSITE" id="PS50103">
    <property type="entry name" value="ZF_C3H1"/>
    <property type="match status" value="1"/>
</dbReference>
<accession>A0ABP0JX41</accession>
<sequence length="214" mass="24424">MEIMNYHKTFLDLSFAEVPTMRRSQSLPPATFWAASRADFSKTAYAESLMCRAAEAFSWPVHVNENLGSLGHPEICGSPCIRFYYGSCKKGMDCQFCHLEHEASKKKLDKMQRHCFESMTEAQVLAVLLFHMERRCQKKDITDQMILILSCVRRRLKLLPEPQLTPEMTATLSKAFNKLTVGRLLDLVKQSRSVSHPFKAELQSIVARTACCAR</sequence>
<keyword evidence="2" id="KW-1185">Reference proteome</keyword>
<evidence type="ECO:0000313" key="1">
    <source>
        <dbReference type="EMBL" id="CAK9019048.1"/>
    </source>
</evidence>
<proteinExistence type="predicted"/>
<organism evidence="1 2">
    <name type="scientific">Durusdinium trenchii</name>
    <dbReference type="NCBI Taxonomy" id="1381693"/>
    <lineage>
        <taxon>Eukaryota</taxon>
        <taxon>Sar</taxon>
        <taxon>Alveolata</taxon>
        <taxon>Dinophyceae</taxon>
        <taxon>Suessiales</taxon>
        <taxon>Symbiodiniaceae</taxon>
        <taxon>Durusdinium</taxon>
    </lineage>
</organism>
<evidence type="ECO:0000313" key="2">
    <source>
        <dbReference type="Proteomes" id="UP001642484"/>
    </source>
</evidence>
<dbReference type="EMBL" id="CAXAMN010006769">
    <property type="protein sequence ID" value="CAK9019048.1"/>
    <property type="molecule type" value="Genomic_DNA"/>
</dbReference>